<evidence type="ECO:0000313" key="3">
    <source>
        <dbReference type="Proteomes" id="UP001153069"/>
    </source>
</evidence>
<dbReference type="EMBL" id="CAICTM010000026">
    <property type="protein sequence ID" value="CAB9497835.1"/>
    <property type="molecule type" value="Genomic_DNA"/>
</dbReference>
<sequence>MMSAESPSRAVPESVLLSFFAEATKALNGCSTLEPLSLSQCREKLLEEQNHCLEKVLGDHNASHDDDIAISKGQLQEALTDLSTRTFGSNTGLSEQHDNLLPEAIEAMTDAARLAFARLTLTSECLRTGTTSLNDSPKESANAATPPRTLKTSQLARSDMLEFCALCRASIRLPTVLAHIKDPKQPLLEEANQTKNAANDRPRLHIPPLKRLENLQRLLLQALGYDADMGLTELARQVRMGDGNDDIELVQVIQQTNAFILQTILGDSSNHGAAPLLSDQDQGGVTRVVSVQHSEAIVQLGDPSQEEATIANGVAEQVSASVAPRSQSMRAEEELVTQQQSTFSMAQKAAALRQSLVQELEQMSEQERGDLLQQAEIALFDFQEKAMQIPAGPERIAFLTSMDAPTQRLLAMHRIWQEQVATQASNQTSE</sequence>
<accession>A0A9N8D9S3</accession>
<keyword evidence="3" id="KW-1185">Reference proteome</keyword>
<evidence type="ECO:0000256" key="1">
    <source>
        <dbReference type="SAM" id="MobiDB-lite"/>
    </source>
</evidence>
<gene>
    <name evidence="2" type="ORF">SEMRO_26_G017780.1</name>
</gene>
<feature type="region of interest" description="Disordered" evidence="1">
    <location>
        <begin position="129"/>
        <end position="150"/>
    </location>
</feature>
<dbReference type="Proteomes" id="UP001153069">
    <property type="component" value="Unassembled WGS sequence"/>
</dbReference>
<dbReference type="OrthoDB" id="43840at2759"/>
<name>A0A9N8D9S3_9STRA</name>
<proteinExistence type="predicted"/>
<organism evidence="2 3">
    <name type="scientific">Seminavis robusta</name>
    <dbReference type="NCBI Taxonomy" id="568900"/>
    <lineage>
        <taxon>Eukaryota</taxon>
        <taxon>Sar</taxon>
        <taxon>Stramenopiles</taxon>
        <taxon>Ochrophyta</taxon>
        <taxon>Bacillariophyta</taxon>
        <taxon>Bacillariophyceae</taxon>
        <taxon>Bacillariophycidae</taxon>
        <taxon>Naviculales</taxon>
        <taxon>Naviculaceae</taxon>
        <taxon>Seminavis</taxon>
    </lineage>
</organism>
<dbReference type="AlphaFoldDB" id="A0A9N8D9S3"/>
<comment type="caution">
    <text evidence="2">The sequence shown here is derived from an EMBL/GenBank/DDBJ whole genome shotgun (WGS) entry which is preliminary data.</text>
</comment>
<reference evidence="2" key="1">
    <citation type="submission" date="2020-06" db="EMBL/GenBank/DDBJ databases">
        <authorList>
            <consortium name="Plant Systems Biology data submission"/>
        </authorList>
    </citation>
    <scope>NUCLEOTIDE SEQUENCE</scope>
    <source>
        <strain evidence="2">D6</strain>
    </source>
</reference>
<protein>
    <submittedName>
        <fullName evidence="2">Uncharacterized protein</fullName>
    </submittedName>
</protein>
<evidence type="ECO:0000313" key="2">
    <source>
        <dbReference type="EMBL" id="CAB9497835.1"/>
    </source>
</evidence>